<dbReference type="SUPFAM" id="SSF48371">
    <property type="entry name" value="ARM repeat"/>
    <property type="match status" value="1"/>
</dbReference>
<dbReference type="RefSeq" id="XP_005759194.1">
    <property type="nucleotide sequence ID" value="XM_005759137.1"/>
</dbReference>
<reference evidence="2" key="1">
    <citation type="journal article" date="2013" name="Nature">
        <title>Pan genome of the phytoplankton Emiliania underpins its global distribution.</title>
        <authorList>
            <person name="Read B.A."/>
            <person name="Kegel J."/>
            <person name="Klute M.J."/>
            <person name="Kuo A."/>
            <person name="Lefebvre S.C."/>
            <person name="Maumus F."/>
            <person name="Mayer C."/>
            <person name="Miller J."/>
            <person name="Monier A."/>
            <person name="Salamov A."/>
            <person name="Young J."/>
            <person name="Aguilar M."/>
            <person name="Claverie J.M."/>
            <person name="Frickenhaus S."/>
            <person name="Gonzalez K."/>
            <person name="Herman E.K."/>
            <person name="Lin Y.C."/>
            <person name="Napier J."/>
            <person name="Ogata H."/>
            <person name="Sarno A.F."/>
            <person name="Shmutz J."/>
            <person name="Schroeder D."/>
            <person name="de Vargas C."/>
            <person name="Verret F."/>
            <person name="von Dassow P."/>
            <person name="Valentin K."/>
            <person name="Van de Peer Y."/>
            <person name="Wheeler G."/>
            <person name="Dacks J.B."/>
            <person name="Delwiche C.F."/>
            <person name="Dyhrman S.T."/>
            <person name="Glockner G."/>
            <person name="John U."/>
            <person name="Richards T."/>
            <person name="Worden A.Z."/>
            <person name="Zhang X."/>
            <person name="Grigoriev I.V."/>
            <person name="Allen A.E."/>
            <person name="Bidle K."/>
            <person name="Borodovsky M."/>
            <person name="Bowler C."/>
            <person name="Brownlee C."/>
            <person name="Cock J.M."/>
            <person name="Elias M."/>
            <person name="Gladyshev V.N."/>
            <person name="Groth M."/>
            <person name="Guda C."/>
            <person name="Hadaegh A."/>
            <person name="Iglesias-Rodriguez M.D."/>
            <person name="Jenkins J."/>
            <person name="Jones B.M."/>
            <person name="Lawson T."/>
            <person name="Leese F."/>
            <person name="Lindquist E."/>
            <person name="Lobanov A."/>
            <person name="Lomsadze A."/>
            <person name="Malik S.B."/>
            <person name="Marsh M.E."/>
            <person name="Mackinder L."/>
            <person name="Mock T."/>
            <person name="Mueller-Roeber B."/>
            <person name="Pagarete A."/>
            <person name="Parker M."/>
            <person name="Probert I."/>
            <person name="Quesneville H."/>
            <person name="Raines C."/>
            <person name="Rensing S.A."/>
            <person name="Riano-Pachon D.M."/>
            <person name="Richier S."/>
            <person name="Rokitta S."/>
            <person name="Shiraiwa Y."/>
            <person name="Soanes D.M."/>
            <person name="van der Giezen M."/>
            <person name="Wahlund T.M."/>
            <person name="Williams B."/>
            <person name="Wilson W."/>
            <person name="Wolfe G."/>
            <person name="Wurch L.L."/>
        </authorList>
    </citation>
    <scope>NUCLEOTIDE SEQUENCE</scope>
</reference>
<dbReference type="GeneID" id="17252892"/>
<sequence length="205" mass="20564">MDELSPFLAHERADVRAQAAEAVAAYSSTDDGVAALVAAADALLPGLVSLLGRAEAEAAGHAAAALVNICSSADGSAAAVGAGVFEAAVAQLDSGSAEVRERCTMLLANLTNPSLVDATHLLRGGSLDSLLAAIFTASATERPSEGGVSEAAAHHCCRARATRIKRIPLAGRSDSCLVAQAPATLEHLVSALCHVASTDSGRGEL</sequence>
<evidence type="ECO:0000313" key="1">
    <source>
        <dbReference type="EnsemblProtists" id="EOD06765"/>
    </source>
</evidence>
<name>A0A0D3I680_EMIH1</name>
<dbReference type="Proteomes" id="UP000013827">
    <property type="component" value="Unassembled WGS sequence"/>
</dbReference>
<keyword evidence="2" id="KW-1185">Reference proteome</keyword>
<dbReference type="HOGENOM" id="CLU_1339687_0_0_1"/>
<dbReference type="InterPro" id="IPR016024">
    <property type="entry name" value="ARM-type_fold"/>
</dbReference>
<organism evidence="1 2">
    <name type="scientific">Emiliania huxleyi (strain CCMP1516)</name>
    <dbReference type="NCBI Taxonomy" id="280463"/>
    <lineage>
        <taxon>Eukaryota</taxon>
        <taxon>Haptista</taxon>
        <taxon>Haptophyta</taxon>
        <taxon>Prymnesiophyceae</taxon>
        <taxon>Isochrysidales</taxon>
        <taxon>Noelaerhabdaceae</taxon>
        <taxon>Emiliania</taxon>
    </lineage>
</organism>
<dbReference type="Gene3D" id="1.25.10.10">
    <property type="entry name" value="Leucine-rich Repeat Variant"/>
    <property type="match status" value="1"/>
</dbReference>
<accession>A0A0D3I680</accession>
<dbReference type="PaxDb" id="2903-EOD06765"/>
<evidence type="ECO:0008006" key="3">
    <source>
        <dbReference type="Google" id="ProtNLM"/>
    </source>
</evidence>
<dbReference type="AlphaFoldDB" id="A0A0D3I680"/>
<reference evidence="1" key="2">
    <citation type="submission" date="2024-10" db="UniProtKB">
        <authorList>
            <consortium name="EnsemblProtists"/>
        </authorList>
    </citation>
    <scope>IDENTIFICATION</scope>
</reference>
<dbReference type="KEGG" id="ehx:EMIHUDRAFT_218829"/>
<evidence type="ECO:0000313" key="2">
    <source>
        <dbReference type="Proteomes" id="UP000013827"/>
    </source>
</evidence>
<protein>
    <recommendedName>
        <fullName evidence="3">Protein HGH1 homolog</fullName>
    </recommendedName>
</protein>
<proteinExistence type="predicted"/>
<dbReference type="InterPro" id="IPR011989">
    <property type="entry name" value="ARM-like"/>
</dbReference>
<dbReference type="EnsemblProtists" id="EOD06765">
    <property type="protein sequence ID" value="EOD06765"/>
    <property type="gene ID" value="EMIHUDRAFT_218829"/>
</dbReference>
<dbReference type="STRING" id="2903.R1CWK5"/>